<comment type="caution">
    <text evidence="2">The sequence shown here is derived from an EMBL/GenBank/DDBJ whole genome shotgun (WGS) entry which is preliminary data.</text>
</comment>
<dbReference type="EMBL" id="AYKH01000012">
    <property type="protein sequence ID" value="ROO27859.1"/>
    <property type="molecule type" value="Genomic_DNA"/>
</dbReference>
<gene>
    <name evidence="2" type="ORF">SAOR_07825</name>
</gene>
<keyword evidence="3" id="KW-1185">Reference proteome</keyword>
<name>A0A423PQH5_9GAMM</name>
<dbReference type="InterPro" id="IPR009506">
    <property type="entry name" value="YjiS-like"/>
</dbReference>
<protein>
    <recommendedName>
        <fullName evidence="1">YjiS-like domain-containing protein</fullName>
    </recommendedName>
</protein>
<feature type="domain" description="YjiS-like" evidence="1">
    <location>
        <begin position="40"/>
        <end position="75"/>
    </location>
</feature>
<dbReference type="AlphaFoldDB" id="A0A423PQH5"/>
<reference evidence="2 3" key="1">
    <citation type="submission" date="2013-10" db="EMBL/GenBank/DDBJ databases">
        <title>Salinisphaera orenii MK-B5 Genome Sequencing.</title>
        <authorList>
            <person name="Lai Q."/>
            <person name="Li C."/>
            <person name="Shao Z."/>
        </authorList>
    </citation>
    <scope>NUCLEOTIDE SEQUENCE [LARGE SCALE GENOMIC DNA]</scope>
    <source>
        <strain evidence="2 3">MK-B5</strain>
    </source>
</reference>
<organism evidence="2 3">
    <name type="scientific">Salinisphaera orenii MK-B5</name>
    <dbReference type="NCBI Taxonomy" id="856730"/>
    <lineage>
        <taxon>Bacteria</taxon>
        <taxon>Pseudomonadati</taxon>
        <taxon>Pseudomonadota</taxon>
        <taxon>Gammaproteobacteria</taxon>
        <taxon>Salinisphaerales</taxon>
        <taxon>Salinisphaeraceae</taxon>
        <taxon>Salinisphaera</taxon>
    </lineage>
</organism>
<evidence type="ECO:0000259" key="1">
    <source>
        <dbReference type="Pfam" id="PF06568"/>
    </source>
</evidence>
<evidence type="ECO:0000313" key="3">
    <source>
        <dbReference type="Proteomes" id="UP000283993"/>
    </source>
</evidence>
<sequence length="97" mass="11344">MREYSSRSNPPTAQQVEQQHARLDRLYMPAMPPLWLLTLIGRAVQARRKRRAVKALLKRDDHSLRDLGYSRAQLRQRLNDGEKQRVLLDDRVARSGP</sequence>
<dbReference type="Pfam" id="PF06568">
    <property type="entry name" value="YjiS-like"/>
    <property type="match status" value="1"/>
</dbReference>
<accession>A0A423PQH5</accession>
<dbReference type="RefSeq" id="WP_123630928.1">
    <property type="nucleotide sequence ID" value="NZ_AYKH01000012.1"/>
</dbReference>
<proteinExistence type="predicted"/>
<dbReference type="Proteomes" id="UP000283993">
    <property type="component" value="Unassembled WGS sequence"/>
</dbReference>
<evidence type="ECO:0000313" key="2">
    <source>
        <dbReference type="EMBL" id="ROO27859.1"/>
    </source>
</evidence>